<dbReference type="PANTHER" id="PTHR21716:SF61">
    <property type="entry name" value="BLR8064 PROTEIN"/>
    <property type="match status" value="1"/>
</dbReference>
<evidence type="ECO:0000256" key="1">
    <source>
        <dbReference type="ARBA" id="ARBA00004141"/>
    </source>
</evidence>
<protein>
    <submittedName>
        <fullName evidence="7">AI-2E family transporter</fullName>
    </submittedName>
</protein>
<proteinExistence type="inferred from homology"/>
<dbReference type="PANTHER" id="PTHR21716">
    <property type="entry name" value="TRANSMEMBRANE PROTEIN"/>
    <property type="match status" value="1"/>
</dbReference>
<evidence type="ECO:0000313" key="8">
    <source>
        <dbReference type="Proteomes" id="UP001165667"/>
    </source>
</evidence>
<feature type="transmembrane region" description="Helical" evidence="6">
    <location>
        <begin position="251"/>
        <end position="277"/>
    </location>
</feature>
<keyword evidence="8" id="KW-1185">Reference proteome</keyword>
<evidence type="ECO:0000256" key="6">
    <source>
        <dbReference type="SAM" id="Phobius"/>
    </source>
</evidence>
<keyword evidence="3 6" id="KW-0812">Transmembrane</keyword>
<accession>A0AA42CJZ4</accession>
<evidence type="ECO:0000256" key="3">
    <source>
        <dbReference type="ARBA" id="ARBA00022692"/>
    </source>
</evidence>
<keyword evidence="5 6" id="KW-0472">Membrane</keyword>
<feature type="transmembrane region" description="Helical" evidence="6">
    <location>
        <begin position="318"/>
        <end position="351"/>
    </location>
</feature>
<evidence type="ECO:0000256" key="5">
    <source>
        <dbReference type="ARBA" id="ARBA00023136"/>
    </source>
</evidence>
<dbReference type="InterPro" id="IPR002549">
    <property type="entry name" value="AI-2E-like"/>
</dbReference>
<comment type="caution">
    <text evidence="7">The sequence shown here is derived from an EMBL/GenBank/DDBJ whole genome shotgun (WGS) entry which is preliminary data.</text>
</comment>
<dbReference type="RefSeq" id="WP_282586429.1">
    <property type="nucleotide sequence ID" value="NZ_JAMOIM010000013.1"/>
</dbReference>
<feature type="transmembrane region" description="Helical" evidence="6">
    <location>
        <begin position="43"/>
        <end position="60"/>
    </location>
</feature>
<name>A0AA42CJZ4_9HYPH</name>
<evidence type="ECO:0000256" key="4">
    <source>
        <dbReference type="ARBA" id="ARBA00022989"/>
    </source>
</evidence>
<evidence type="ECO:0000256" key="2">
    <source>
        <dbReference type="ARBA" id="ARBA00009773"/>
    </source>
</evidence>
<feature type="transmembrane region" description="Helical" evidence="6">
    <location>
        <begin position="21"/>
        <end position="37"/>
    </location>
</feature>
<sequence>MSVVPPIGEPEATANRLQRNARISLVLLLVGLSLWTIHDFLPALVWAVVLAIAFWPFYQRSLRRFPPGKHNVVMPGLFTLGIGLVFGLPLIVVLIEGAREWHNVFAIYRHVTTDGVPVPDWIAHLPFGSERVTQWWQDNLAGGMQPGAIARRVNKAEMVKVGQTIVRQVAHRAVLFFFALMTLFFLLKGGQEIVRQMMTASEKMFGGRGERIARQMVASVHGTVNGLVLVGLGEGFLMGLVYVFSGVPHPVLFGALTALAAMVPFAVTVVFILIGLVLLAQGSIIAAIIVVGLGSVMAFLADHLIRPVLIGGTTRLPFLWVLVGILGGIETWGLVGLFVGPALMAALVLLWREFTERPSFRVVAD</sequence>
<comment type="subcellular location">
    <subcellularLocation>
        <location evidence="1">Membrane</location>
        <topology evidence="1">Multi-pass membrane protein</topology>
    </subcellularLocation>
</comment>
<organism evidence="7 8">
    <name type="scientific">Lichenifustis flavocetrariae</name>
    <dbReference type="NCBI Taxonomy" id="2949735"/>
    <lineage>
        <taxon>Bacteria</taxon>
        <taxon>Pseudomonadati</taxon>
        <taxon>Pseudomonadota</taxon>
        <taxon>Alphaproteobacteria</taxon>
        <taxon>Hyphomicrobiales</taxon>
        <taxon>Lichenihabitantaceae</taxon>
        <taxon>Lichenifustis</taxon>
    </lineage>
</organism>
<comment type="similarity">
    <text evidence="2">Belongs to the autoinducer-2 exporter (AI-2E) (TC 2.A.86) family.</text>
</comment>
<dbReference type="AlphaFoldDB" id="A0AA42CJZ4"/>
<feature type="transmembrane region" description="Helical" evidence="6">
    <location>
        <begin position="224"/>
        <end position="245"/>
    </location>
</feature>
<dbReference type="GO" id="GO:0016020">
    <property type="term" value="C:membrane"/>
    <property type="evidence" value="ECO:0007669"/>
    <property type="project" value="UniProtKB-SubCell"/>
</dbReference>
<gene>
    <name evidence="7" type="ORF">M8523_18700</name>
</gene>
<feature type="transmembrane region" description="Helical" evidence="6">
    <location>
        <begin position="169"/>
        <end position="187"/>
    </location>
</feature>
<dbReference type="Pfam" id="PF01594">
    <property type="entry name" value="AI-2E_transport"/>
    <property type="match status" value="1"/>
</dbReference>
<keyword evidence="4 6" id="KW-1133">Transmembrane helix</keyword>
<reference evidence="7" key="1">
    <citation type="submission" date="2022-05" db="EMBL/GenBank/DDBJ databases">
        <authorList>
            <person name="Pankratov T."/>
        </authorList>
    </citation>
    <scope>NUCLEOTIDE SEQUENCE</scope>
    <source>
        <strain evidence="7">BP6-180914</strain>
    </source>
</reference>
<dbReference type="EMBL" id="JAMOIM010000013">
    <property type="protein sequence ID" value="MCW6510053.1"/>
    <property type="molecule type" value="Genomic_DNA"/>
</dbReference>
<feature type="transmembrane region" description="Helical" evidence="6">
    <location>
        <begin position="284"/>
        <end position="306"/>
    </location>
</feature>
<dbReference type="Proteomes" id="UP001165667">
    <property type="component" value="Unassembled WGS sequence"/>
</dbReference>
<feature type="transmembrane region" description="Helical" evidence="6">
    <location>
        <begin position="72"/>
        <end position="95"/>
    </location>
</feature>
<evidence type="ECO:0000313" key="7">
    <source>
        <dbReference type="EMBL" id="MCW6510053.1"/>
    </source>
</evidence>